<dbReference type="OrthoDB" id="8704355at2"/>
<proteinExistence type="predicted"/>
<gene>
    <name evidence="2" type="ORF">ASR47_100959</name>
</gene>
<feature type="signal peptide" evidence="1">
    <location>
        <begin position="1"/>
        <end position="20"/>
    </location>
</feature>
<evidence type="ECO:0000256" key="1">
    <source>
        <dbReference type="SAM" id="SignalP"/>
    </source>
</evidence>
<sequence>MNLRLLVLAAFLLHIVSVMAADTSPPSTPKPLRGDYQIYGGTLSEMLPPTPSDKKVAFMVTGPAAKDLFLQIGPNIAKENACSEAKDYRERRRGDLSCVHMKGEGYSCYFGLDLKTGKGMHGAIC</sequence>
<reference evidence="2 3" key="1">
    <citation type="submission" date="2016-04" db="EMBL/GenBank/DDBJ databases">
        <title>Draft genome sequence of Janthinobacterium psychrotolerans sp. nov., isolated from freshwater sediments in Denmark.</title>
        <authorList>
            <person name="Gong X."/>
            <person name="Skrivergaard S."/>
            <person name="Korsgaard B.S."/>
            <person name="Schreiber L."/>
            <person name="Marshall I.P."/>
            <person name="Finster K."/>
            <person name="Schramm A."/>
        </authorList>
    </citation>
    <scope>NUCLEOTIDE SEQUENCE [LARGE SCALE GENOMIC DNA]</scope>
    <source>
        <strain evidence="2 3">S3-2</strain>
    </source>
</reference>
<evidence type="ECO:0000313" key="2">
    <source>
        <dbReference type="EMBL" id="OBV39244.1"/>
    </source>
</evidence>
<dbReference type="EMBL" id="LOCQ01000054">
    <property type="protein sequence ID" value="OBV39244.1"/>
    <property type="molecule type" value="Genomic_DNA"/>
</dbReference>
<dbReference type="AlphaFoldDB" id="A0A1A7C2K2"/>
<name>A0A1A7C2K2_9BURK</name>
<organism evidence="2 3">
    <name type="scientific">Janthinobacterium psychrotolerans</name>
    <dbReference type="NCBI Taxonomy" id="1747903"/>
    <lineage>
        <taxon>Bacteria</taxon>
        <taxon>Pseudomonadati</taxon>
        <taxon>Pseudomonadota</taxon>
        <taxon>Betaproteobacteria</taxon>
        <taxon>Burkholderiales</taxon>
        <taxon>Oxalobacteraceae</taxon>
        <taxon>Janthinobacterium</taxon>
    </lineage>
</organism>
<dbReference type="RefSeq" id="WP_150127777.1">
    <property type="nucleotide sequence ID" value="NZ_LOCQ01000054.1"/>
</dbReference>
<accession>A0A1A7C2K2</accession>
<evidence type="ECO:0000313" key="3">
    <source>
        <dbReference type="Proteomes" id="UP000092713"/>
    </source>
</evidence>
<comment type="caution">
    <text evidence="2">The sequence shown here is derived from an EMBL/GenBank/DDBJ whole genome shotgun (WGS) entry which is preliminary data.</text>
</comment>
<keyword evidence="1" id="KW-0732">Signal</keyword>
<feature type="chain" id="PRO_5008355586" evidence="1">
    <location>
        <begin position="21"/>
        <end position="125"/>
    </location>
</feature>
<protein>
    <submittedName>
        <fullName evidence="2">Uncharacterized protein</fullName>
    </submittedName>
</protein>
<keyword evidence="3" id="KW-1185">Reference proteome</keyword>
<dbReference type="Proteomes" id="UP000092713">
    <property type="component" value="Unassembled WGS sequence"/>
</dbReference>
<dbReference type="STRING" id="1747903.ASR47_100959"/>